<keyword evidence="9" id="KW-1185">Reference proteome</keyword>
<dbReference type="InterPro" id="IPR016024">
    <property type="entry name" value="ARM-type_fold"/>
</dbReference>
<dbReference type="GO" id="GO:0005634">
    <property type="term" value="C:nucleus"/>
    <property type="evidence" value="ECO:0007669"/>
    <property type="project" value="UniProtKB-SubCell"/>
</dbReference>
<dbReference type="EMBL" id="NMUH01008201">
    <property type="protein sequence ID" value="MQM18445.1"/>
    <property type="molecule type" value="Genomic_DNA"/>
</dbReference>
<dbReference type="PANTHER" id="PTHR14222:SF1">
    <property type="entry name" value="CONDENSIN-2 COMPLEX SUBUNIT D3"/>
    <property type="match status" value="1"/>
</dbReference>
<feature type="compositionally biased region" description="Basic and acidic residues" evidence="6">
    <location>
        <begin position="619"/>
        <end position="641"/>
    </location>
</feature>
<name>A0A843XGZ6_COLES</name>
<evidence type="ECO:0000256" key="4">
    <source>
        <dbReference type="ARBA" id="ARBA00023242"/>
    </source>
</evidence>
<evidence type="ECO:0000313" key="8">
    <source>
        <dbReference type="EMBL" id="MQM18445.1"/>
    </source>
</evidence>
<evidence type="ECO:0000313" key="9">
    <source>
        <dbReference type="Proteomes" id="UP000652761"/>
    </source>
</evidence>
<gene>
    <name evidence="8" type="ORF">Taro_051436</name>
</gene>
<feature type="region of interest" description="Disordered" evidence="6">
    <location>
        <begin position="591"/>
        <end position="641"/>
    </location>
</feature>
<evidence type="ECO:0000256" key="3">
    <source>
        <dbReference type="ARBA" id="ARBA00022776"/>
    </source>
</evidence>
<organism evidence="8 9">
    <name type="scientific">Colocasia esculenta</name>
    <name type="common">Wild taro</name>
    <name type="synonym">Arum esculentum</name>
    <dbReference type="NCBI Taxonomy" id="4460"/>
    <lineage>
        <taxon>Eukaryota</taxon>
        <taxon>Viridiplantae</taxon>
        <taxon>Streptophyta</taxon>
        <taxon>Embryophyta</taxon>
        <taxon>Tracheophyta</taxon>
        <taxon>Spermatophyta</taxon>
        <taxon>Magnoliopsida</taxon>
        <taxon>Liliopsida</taxon>
        <taxon>Araceae</taxon>
        <taxon>Aroideae</taxon>
        <taxon>Colocasieae</taxon>
        <taxon>Colocasia</taxon>
    </lineage>
</organism>
<dbReference type="OrthoDB" id="10263978at2759"/>
<evidence type="ECO:0000256" key="1">
    <source>
        <dbReference type="ARBA" id="ARBA00004123"/>
    </source>
</evidence>
<dbReference type="SUPFAM" id="SSF48371">
    <property type="entry name" value="ARM repeat"/>
    <property type="match status" value="1"/>
</dbReference>
<proteinExistence type="predicted"/>
<evidence type="ECO:0000256" key="5">
    <source>
        <dbReference type="ARBA" id="ARBA00023306"/>
    </source>
</evidence>
<comment type="caution">
    <text evidence="8">The sequence shown here is derived from an EMBL/GenBank/DDBJ whole genome shotgun (WGS) entry which is preliminary data.</text>
</comment>
<protein>
    <recommendedName>
        <fullName evidence="7">Condensin complex subunit 1 C-terminal domain-containing protein</fullName>
    </recommendedName>
</protein>
<keyword evidence="2" id="KW-0132">Cell division</keyword>
<feature type="domain" description="Condensin complex subunit 1 C-terminal" evidence="7">
    <location>
        <begin position="196"/>
        <end position="339"/>
    </location>
</feature>
<dbReference type="InterPro" id="IPR026971">
    <property type="entry name" value="CND1/NCAPD3"/>
</dbReference>
<evidence type="ECO:0000256" key="2">
    <source>
        <dbReference type="ARBA" id="ARBA00022618"/>
    </source>
</evidence>
<dbReference type="GO" id="GO:0051301">
    <property type="term" value="P:cell division"/>
    <property type="evidence" value="ECO:0007669"/>
    <property type="project" value="UniProtKB-KW"/>
</dbReference>
<dbReference type="GO" id="GO:0042393">
    <property type="term" value="F:histone binding"/>
    <property type="evidence" value="ECO:0007669"/>
    <property type="project" value="TreeGrafter"/>
</dbReference>
<evidence type="ECO:0000256" key="6">
    <source>
        <dbReference type="SAM" id="MobiDB-lite"/>
    </source>
</evidence>
<keyword evidence="4" id="KW-0539">Nucleus</keyword>
<dbReference type="Proteomes" id="UP000652761">
    <property type="component" value="Unassembled WGS sequence"/>
</dbReference>
<dbReference type="GO" id="GO:0000796">
    <property type="term" value="C:condensin complex"/>
    <property type="evidence" value="ECO:0007669"/>
    <property type="project" value="TreeGrafter"/>
</dbReference>
<dbReference type="PANTHER" id="PTHR14222">
    <property type="entry name" value="CONDENSIN"/>
    <property type="match status" value="1"/>
</dbReference>
<keyword evidence="3" id="KW-0498">Mitosis</keyword>
<dbReference type="AlphaFoldDB" id="A0A843XGZ6"/>
<comment type="subcellular location">
    <subcellularLocation>
        <location evidence="1">Nucleus</location>
    </subcellularLocation>
</comment>
<evidence type="ECO:0000259" key="7">
    <source>
        <dbReference type="Pfam" id="PF12717"/>
    </source>
</evidence>
<dbReference type="GO" id="GO:0000779">
    <property type="term" value="C:condensed chromosome, centromeric region"/>
    <property type="evidence" value="ECO:0007669"/>
    <property type="project" value="TreeGrafter"/>
</dbReference>
<dbReference type="Pfam" id="PF12717">
    <property type="entry name" value="Cnd1"/>
    <property type="match status" value="1"/>
</dbReference>
<dbReference type="InterPro" id="IPR032682">
    <property type="entry name" value="Cnd1_C"/>
</dbReference>
<sequence length="641" mass="71032">MDNTIFYIQMLDHRLTVQFVKSLLKVDAHMKALKTLCKRKAVNHREGDALVLKWVRQVSSKAVQILKKYVAEISKVRNDNDFSTPQSGTRKRRLNPESLSQTVIAVFTIGSLVLVCPSTDVKDVIPILHTIMTSPNQDPQTKGLSGLTISMKEKAPSLYIQSWVTMGKICLVDDKLAKRYIPLFIQELERSDSAAVRNNIMITMTDFCVRYTALVDCYIPKVSNSLRDSCEVVRRQTFVLLSRLLQRDYVKWKGVLFLRFLLTLVDDSQKIRRLADYLFGNILKVKAPLLAYNSFVEVIFVLNDCRAHAGHCESHGSAQTTTQLFSIRGNDAKSRAQRMHIYVSLLKQMAPEQLLATSAKLCAEVLAAAADGLLNIDDVTGQSVLQVNVYSMLSVIMFQILGVVEDALRILCCKEMRLQAGRNAETAEVEDEGGDGGVAAIQAAKGRAVTQASKKNLIQHAVPIFIELKRLLESKNSPLTGCLMECLRVLLKDYKNEIEDILVADKQLQRELIYDMHKYEAAKTKSKVTEAVTEIRRSDGFRSPAGHAGDGSSSVYARVAEKLGTGGKVASAVADVAAKVTVRSVLKEVNRDAGTPPLRSMSLPKVKSGAADATSGAAGRDRHSDVLESLRKRQSFEDLDE</sequence>
<accession>A0A843XGZ6</accession>
<keyword evidence="5" id="KW-0131">Cell cycle</keyword>
<reference evidence="8" key="1">
    <citation type="submission" date="2017-07" db="EMBL/GenBank/DDBJ databases">
        <title>Taro Niue Genome Assembly and Annotation.</title>
        <authorList>
            <person name="Atibalentja N."/>
            <person name="Keating K."/>
            <person name="Fields C.J."/>
        </authorList>
    </citation>
    <scope>NUCLEOTIDE SEQUENCE</scope>
    <source>
        <strain evidence="8">Niue_2</strain>
        <tissue evidence="8">Leaf</tissue>
    </source>
</reference>
<feature type="compositionally biased region" description="Low complexity" evidence="6">
    <location>
        <begin position="608"/>
        <end position="618"/>
    </location>
</feature>
<dbReference type="GO" id="GO:0010032">
    <property type="term" value="P:meiotic chromosome condensation"/>
    <property type="evidence" value="ECO:0007669"/>
    <property type="project" value="TreeGrafter"/>
</dbReference>
<dbReference type="GO" id="GO:0007076">
    <property type="term" value="P:mitotic chromosome condensation"/>
    <property type="evidence" value="ECO:0007669"/>
    <property type="project" value="InterPro"/>
</dbReference>